<dbReference type="Gene3D" id="3.40.50.2000">
    <property type="entry name" value="Glycogen Phosphorylase B"/>
    <property type="match status" value="2"/>
</dbReference>
<dbReference type="AlphaFoldDB" id="A0AAV3XIM2"/>
<dbReference type="PANTHER" id="PTHR45947:SF3">
    <property type="entry name" value="SULFOQUINOVOSYL TRANSFERASE SQD2"/>
    <property type="match status" value="1"/>
</dbReference>
<dbReference type="GO" id="GO:0016757">
    <property type="term" value="F:glycosyltransferase activity"/>
    <property type="evidence" value="ECO:0007669"/>
    <property type="project" value="InterPro"/>
</dbReference>
<gene>
    <name evidence="2" type="ORF">MiSe_61530</name>
</gene>
<name>A0AAV3XIM2_9CYAN</name>
<keyword evidence="2" id="KW-0808">Transferase</keyword>
<feature type="domain" description="Glycosyl transferase family 1" evidence="1">
    <location>
        <begin position="188"/>
        <end position="318"/>
    </location>
</feature>
<sequence>MSKLLFISTPVGPLGTGLGGGVELTVKNIAQEMLRRGHTLQIVAPFGSVLGTLPIVQIAGKYQLNAQNQGRDAPIILPGNPALANLWDYAWEVQNDWDLIVNFAYDWLPFYLTPFFQRRVAHLVSMGSLSDEMDRIIGRVAMQFPGTIGVHSLAQAATFPFAQSCRCLGNGIDLSLYDFCEEPQSSLAWVGRISPEKGLEDAVAVANRAGLRLKVMGAMHDEAYWKQVWEAFPSAPIDYLGFLSTDELQQQLRQCRALLMTPRWVEAFGNVAIEALACGVPVISYRRGGPTEIVRDGETGFLVEPDSVDGLIEAMGKLDTINRKDCRALAEMEYSLEALGDRFEAWFQDIVG</sequence>
<evidence type="ECO:0000259" key="1">
    <source>
        <dbReference type="Pfam" id="PF00534"/>
    </source>
</evidence>
<protein>
    <submittedName>
        <fullName evidence="2">Glycosyl transferase, group 1</fullName>
    </submittedName>
</protein>
<organism evidence="2 3">
    <name type="scientific">Microseira wollei NIES-4236</name>
    <dbReference type="NCBI Taxonomy" id="2530354"/>
    <lineage>
        <taxon>Bacteria</taxon>
        <taxon>Bacillati</taxon>
        <taxon>Cyanobacteriota</taxon>
        <taxon>Cyanophyceae</taxon>
        <taxon>Oscillatoriophycideae</taxon>
        <taxon>Aerosakkonematales</taxon>
        <taxon>Aerosakkonemataceae</taxon>
        <taxon>Microseira</taxon>
    </lineage>
</organism>
<dbReference type="Pfam" id="PF00534">
    <property type="entry name" value="Glycos_transf_1"/>
    <property type="match status" value="1"/>
</dbReference>
<accession>A0AAV3XIM2</accession>
<dbReference type="Proteomes" id="UP001050975">
    <property type="component" value="Unassembled WGS sequence"/>
</dbReference>
<dbReference type="RefSeq" id="WP_226587562.1">
    <property type="nucleotide sequence ID" value="NZ_BLAY01000118.1"/>
</dbReference>
<dbReference type="EMBL" id="BLAY01000118">
    <property type="protein sequence ID" value="GET41341.1"/>
    <property type="molecule type" value="Genomic_DNA"/>
</dbReference>
<reference evidence="2" key="1">
    <citation type="submission" date="2019-10" db="EMBL/GenBank/DDBJ databases">
        <title>Draft genome sequece of Microseira wollei NIES-4236.</title>
        <authorList>
            <person name="Yamaguchi H."/>
            <person name="Suzuki S."/>
            <person name="Kawachi M."/>
        </authorList>
    </citation>
    <scope>NUCLEOTIDE SEQUENCE</scope>
    <source>
        <strain evidence="2">NIES-4236</strain>
    </source>
</reference>
<proteinExistence type="predicted"/>
<evidence type="ECO:0000313" key="2">
    <source>
        <dbReference type="EMBL" id="GET41341.1"/>
    </source>
</evidence>
<evidence type="ECO:0000313" key="3">
    <source>
        <dbReference type="Proteomes" id="UP001050975"/>
    </source>
</evidence>
<dbReference type="InterPro" id="IPR050194">
    <property type="entry name" value="Glycosyltransferase_grp1"/>
</dbReference>
<dbReference type="PANTHER" id="PTHR45947">
    <property type="entry name" value="SULFOQUINOVOSYL TRANSFERASE SQD2"/>
    <property type="match status" value="1"/>
</dbReference>
<dbReference type="SUPFAM" id="SSF53756">
    <property type="entry name" value="UDP-Glycosyltransferase/glycogen phosphorylase"/>
    <property type="match status" value="1"/>
</dbReference>
<dbReference type="InterPro" id="IPR001296">
    <property type="entry name" value="Glyco_trans_1"/>
</dbReference>
<dbReference type="CDD" id="cd03802">
    <property type="entry name" value="GT4_AviGT4-like"/>
    <property type="match status" value="1"/>
</dbReference>
<keyword evidence="3" id="KW-1185">Reference proteome</keyword>
<comment type="caution">
    <text evidence="2">The sequence shown here is derived from an EMBL/GenBank/DDBJ whole genome shotgun (WGS) entry which is preliminary data.</text>
</comment>